<proteinExistence type="predicted"/>
<evidence type="ECO:0000259" key="2">
    <source>
        <dbReference type="Pfam" id="PF01261"/>
    </source>
</evidence>
<keyword evidence="4" id="KW-1185">Reference proteome</keyword>
<keyword evidence="1" id="KW-0413">Isomerase</keyword>
<dbReference type="InterPro" id="IPR006311">
    <property type="entry name" value="TAT_signal"/>
</dbReference>
<reference evidence="3 4" key="1">
    <citation type="submission" date="2021-06" db="EMBL/GenBank/DDBJ databases">
        <title>Complete genome of Haloferula helveola possessing various polysaccharide degrading enzymes.</title>
        <authorList>
            <person name="Takami H."/>
            <person name="Huang C."/>
            <person name="Hamasaki K."/>
        </authorList>
    </citation>
    <scope>NUCLEOTIDE SEQUENCE [LARGE SCALE GENOMIC DNA]</scope>
    <source>
        <strain evidence="3 4">CN-1</strain>
    </source>
</reference>
<dbReference type="InterPro" id="IPR050417">
    <property type="entry name" value="Sugar_Epim/Isomerase"/>
</dbReference>
<organism evidence="3 4">
    <name type="scientific">Haloferula helveola</name>
    <dbReference type="NCBI Taxonomy" id="490095"/>
    <lineage>
        <taxon>Bacteria</taxon>
        <taxon>Pseudomonadati</taxon>
        <taxon>Verrucomicrobiota</taxon>
        <taxon>Verrucomicrobiia</taxon>
        <taxon>Verrucomicrobiales</taxon>
        <taxon>Verrucomicrobiaceae</taxon>
        <taxon>Haloferula</taxon>
    </lineage>
</organism>
<dbReference type="InterPro" id="IPR036237">
    <property type="entry name" value="Xyl_isomerase-like_sf"/>
</dbReference>
<name>A0ABM7RH45_9BACT</name>
<evidence type="ECO:0000313" key="3">
    <source>
        <dbReference type="EMBL" id="BCX49612.1"/>
    </source>
</evidence>
<dbReference type="Gene3D" id="3.20.20.150">
    <property type="entry name" value="Divalent-metal-dependent TIM barrel enzymes"/>
    <property type="match status" value="1"/>
</dbReference>
<dbReference type="Proteomes" id="UP001374893">
    <property type="component" value="Chromosome"/>
</dbReference>
<accession>A0ABM7RH45</accession>
<evidence type="ECO:0000313" key="4">
    <source>
        <dbReference type="Proteomes" id="UP001374893"/>
    </source>
</evidence>
<evidence type="ECO:0000256" key="1">
    <source>
        <dbReference type="ARBA" id="ARBA00023235"/>
    </source>
</evidence>
<feature type="domain" description="Xylose isomerase-like TIM barrel" evidence="2">
    <location>
        <begin position="120"/>
        <end position="316"/>
    </location>
</feature>
<sequence length="338" mass="37266">MGRAGLQPAALFLDPPNFNLDRETTNGPDFRWPPSWLPVALSSMTRSRRQFLSGAALSAGSLFLGAGRAAGAPAKIDTPFKHSVMGWCFNGRDIPPKQLAEWCVKLGIHGIEGIPRESYKEVMELGLEISLVGSHGFAQGPCDPKHTDMVIEKLTDAIEVASDVGAKRVITFTGMRFDGMDDETAAGLCVETWKKVLPLAEKKGITICLEHLNSRASEGKMTGHPGYFGDDVDFCVDLIKRVGSEHFKLLFDIYHVQIMNGDVIRRIREYKDYIGHYHTAGNPGRGEIDASQEINYPPIIREIVKTGFSGFVAQEFIPTWDDPFQSLKHGVETCTVKG</sequence>
<dbReference type="PANTHER" id="PTHR43489">
    <property type="entry name" value="ISOMERASE"/>
    <property type="match status" value="1"/>
</dbReference>
<protein>
    <recommendedName>
        <fullName evidence="2">Xylose isomerase-like TIM barrel domain-containing protein</fullName>
    </recommendedName>
</protein>
<dbReference type="SUPFAM" id="SSF51658">
    <property type="entry name" value="Xylose isomerase-like"/>
    <property type="match status" value="1"/>
</dbReference>
<dbReference type="Pfam" id="PF01261">
    <property type="entry name" value="AP_endonuc_2"/>
    <property type="match status" value="1"/>
</dbReference>
<dbReference type="PROSITE" id="PS51318">
    <property type="entry name" value="TAT"/>
    <property type="match status" value="1"/>
</dbReference>
<gene>
    <name evidence="3" type="ORF">HAHE_35200</name>
</gene>
<dbReference type="InterPro" id="IPR013022">
    <property type="entry name" value="Xyl_isomerase-like_TIM-brl"/>
</dbReference>
<dbReference type="EMBL" id="AP024702">
    <property type="protein sequence ID" value="BCX49612.1"/>
    <property type="molecule type" value="Genomic_DNA"/>
</dbReference>
<dbReference type="PANTHER" id="PTHR43489:SF3">
    <property type="entry name" value="XYLOSE ISOMERASE DOMAIN PROTEIN TIM BARREL"/>
    <property type="match status" value="1"/>
</dbReference>